<dbReference type="Proteomes" id="UP000545507">
    <property type="component" value="Unassembled WGS sequence"/>
</dbReference>
<dbReference type="SUPFAM" id="SSF53335">
    <property type="entry name" value="S-adenosyl-L-methionine-dependent methyltransferases"/>
    <property type="match status" value="1"/>
</dbReference>
<reference evidence="1 2" key="1">
    <citation type="submission" date="2019-09" db="EMBL/GenBank/DDBJ databases">
        <title>Hydrogenophaga aromatica sp. nov., isolated from a para-xylene-degrading enrichment culture.</title>
        <authorList>
            <person name="Tancsics A."/>
            <person name="Banerjee S."/>
        </authorList>
    </citation>
    <scope>NUCLEOTIDE SEQUENCE [LARGE SCALE GENOMIC DNA]</scope>
    <source>
        <strain evidence="1 2">D2P1</strain>
    </source>
</reference>
<gene>
    <name evidence="1" type="ORF">F3K02_02820</name>
</gene>
<dbReference type="EMBL" id="VYGV01000003">
    <property type="protein sequence ID" value="NWF44189.1"/>
    <property type="molecule type" value="Genomic_DNA"/>
</dbReference>
<proteinExistence type="predicted"/>
<keyword evidence="2" id="KW-1185">Reference proteome</keyword>
<accession>A0A7Y8KVL4</accession>
<protein>
    <recommendedName>
        <fullName evidence="3">Methyltransferase type 11 domain-containing protein</fullName>
    </recommendedName>
</protein>
<organism evidence="1 2">
    <name type="scientific">Hydrogenophaga aromaticivorans</name>
    <dbReference type="NCBI Taxonomy" id="2610898"/>
    <lineage>
        <taxon>Bacteria</taxon>
        <taxon>Pseudomonadati</taxon>
        <taxon>Pseudomonadota</taxon>
        <taxon>Betaproteobacteria</taxon>
        <taxon>Burkholderiales</taxon>
        <taxon>Comamonadaceae</taxon>
        <taxon>Hydrogenophaga</taxon>
    </lineage>
</organism>
<name>A0A7Y8KVL4_9BURK</name>
<sequence length="167" mass="18987">MKLNVGCGNVHRLDGYVHVDARETPITDLVCDAWAIDLPPGQVAEVYSRHMLEHLPRHQAILTLRSWFQLLAPAGRLHIIVPDILFHARQLLGLESSAFPDQYEHAMAGFYGWCDPDRGGDIHDSHRWGYSFETLAAHLQEIGFTGVRRLQQGKDSEPWHLNVEAFK</sequence>
<evidence type="ECO:0008006" key="3">
    <source>
        <dbReference type="Google" id="ProtNLM"/>
    </source>
</evidence>
<dbReference type="Gene3D" id="3.40.50.150">
    <property type="entry name" value="Vaccinia Virus protein VP39"/>
    <property type="match status" value="1"/>
</dbReference>
<evidence type="ECO:0000313" key="1">
    <source>
        <dbReference type="EMBL" id="NWF44189.1"/>
    </source>
</evidence>
<evidence type="ECO:0000313" key="2">
    <source>
        <dbReference type="Proteomes" id="UP000545507"/>
    </source>
</evidence>
<dbReference type="InterPro" id="IPR029063">
    <property type="entry name" value="SAM-dependent_MTases_sf"/>
</dbReference>
<comment type="caution">
    <text evidence="1">The sequence shown here is derived from an EMBL/GenBank/DDBJ whole genome shotgun (WGS) entry which is preliminary data.</text>
</comment>
<dbReference type="RefSeq" id="WP_177133092.1">
    <property type="nucleotide sequence ID" value="NZ_VYGV01000003.1"/>
</dbReference>
<dbReference type="AlphaFoldDB" id="A0A7Y8KVL4"/>